<dbReference type="InterPro" id="IPR008920">
    <property type="entry name" value="TF_FadR/GntR_C"/>
</dbReference>
<dbReference type="Gene3D" id="1.10.10.10">
    <property type="entry name" value="Winged helix-like DNA-binding domain superfamily/Winged helix DNA-binding domain"/>
    <property type="match status" value="1"/>
</dbReference>
<dbReference type="InterPro" id="IPR036388">
    <property type="entry name" value="WH-like_DNA-bd_sf"/>
</dbReference>
<dbReference type="SUPFAM" id="SSF48008">
    <property type="entry name" value="GntR ligand-binding domain-like"/>
    <property type="match status" value="1"/>
</dbReference>
<dbReference type="SUPFAM" id="SSF46785">
    <property type="entry name" value="Winged helix' DNA-binding domain"/>
    <property type="match status" value="1"/>
</dbReference>
<dbReference type="InterPro" id="IPR000524">
    <property type="entry name" value="Tscrpt_reg_HTH_GntR"/>
</dbReference>
<dbReference type="SMART" id="SM00895">
    <property type="entry name" value="FCD"/>
    <property type="match status" value="1"/>
</dbReference>
<reference evidence="5" key="1">
    <citation type="journal article" date="2014" name="Int. J. Syst. Evol. Microbiol.">
        <title>Complete genome sequence of Corynebacterium casei LMG S-19264T (=DSM 44701T), isolated from a smear-ripened cheese.</title>
        <authorList>
            <consortium name="US DOE Joint Genome Institute (JGI-PGF)"/>
            <person name="Walter F."/>
            <person name="Albersmeier A."/>
            <person name="Kalinowski J."/>
            <person name="Ruckert C."/>
        </authorList>
    </citation>
    <scope>NUCLEOTIDE SEQUENCE</scope>
    <source>
        <strain evidence="5">CGMCC 1.15762</strain>
    </source>
</reference>
<dbReference type="EMBL" id="BMJV01000008">
    <property type="protein sequence ID" value="GGG82612.1"/>
    <property type="molecule type" value="Genomic_DNA"/>
</dbReference>
<name>A0A8J2ZMD9_9RHOB</name>
<organism evidence="5 6">
    <name type="scientific">Salipiger pallidus</name>
    <dbReference type="NCBI Taxonomy" id="1775170"/>
    <lineage>
        <taxon>Bacteria</taxon>
        <taxon>Pseudomonadati</taxon>
        <taxon>Pseudomonadota</taxon>
        <taxon>Alphaproteobacteria</taxon>
        <taxon>Rhodobacterales</taxon>
        <taxon>Roseobacteraceae</taxon>
        <taxon>Salipiger</taxon>
    </lineage>
</organism>
<gene>
    <name evidence="5" type="ORF">GCM10011415_35470</name>
</gene>
<dbReference type="RefSeq" id="WP_188791618.1">
    <property type="nucleotide sequence ID" value="NZ_BMJV01000008.1"/>
</dbReference>
<dbReference type="GO" id="GO:0003700">
    <property type="term" value="F:DNA-binding transcription factor activity"/>
    <property type="evidence" value="ECO:0007669"/>
    <property type="project" value="InterPro"/>
</dbReference>
<sequence length="209" mass="22880">MSTLADNAYLRLREDIVTGRIAAETVLSERGLTEVLGVSRTPLRTALGRLERDGMVDRLANGVILVRSVTVEQLLQIVQLRQRLEGAAAGRAAQRGTTARLTELRDAMARLADGAEVTFDAFWVADGTFHKAVAEAAGLRLLPNILDDHRAIARRCTLTRTYDTFTEQAREHVEIADAIAAGDADAATALMQGHFEHVQDRFLGTFKGR</sequence>
<dbReference type="Pfam" id="PF00392">
    <property type="entry name" value="GntR"/>
    <property type="match status" value="1"/>
</dbReference>
<dbReference type="AlphaFoldDB" id="A0A8J2ZMD9"/>
<evidence type="ECO:0000313" key="5">
    <source>
        <dbReference type="EMBL" id="GGG82612.1"/>
    </source>
</evidence>
<evidence type="ECO:0000313" key="6">
    <source>
        <dbReference type="Proteomes" id="UP000617145"/>
    </source>
</evidence>
<evidence type="ECO:0000256" key="3">
    <source>
        <dbReference type="ARBA" id="ARBA00023163"/>
    </source>
</evidence>
<evidence type="ECO:0000256" key="1">
    <source>
        <dbReference type="ARBA" id="ARBA00023015"/>
    </source>
</evidence>
<keyword evidence="2" id="KW-0238">DNA-binding</keyword>
<protein>
    <submittedName>
        <fullName evidence="5">GntR family transcriptional regulator</fullName>
    </submittedName>
</protein>
<dbReference type="Pfam" id="PF07729">
    <property type="entry name" value="FCD"/>
    <property type="match status" value="1"/>
</dbReference>
<evidence type="ECO:0000256" key="2">
    <source>
        <dbReference type="ARBA" id="ARBA00023125"/>
    </source>
</evidence>
<dbReference type="InterPro" id="IPR011711">
    <property type="entry name" value="GntR_C"/>
</dbReference>
<dbReference type="Gene3D" id="1.20.120.530">
    <property type="entry name" value="GntR ligand-binding domain-like"/>
    <property type="match status" value="1"/>
</dbReference>
<dbReference type="PANTHER" id="PTHR43537">
    <property type="entry name" value="TRANSCRIPTIONAL REGULATOR, GNTR FAMILY"/>
    <property type="match status" value="1"/>
</dbReference>
<dbReference type="Proteomes" id="UP000617145">
    <property type="component" value="Unassembled WGS sequence"/>
</dbReference>
<keyword evidence="3" id="KW-0804">Transcription</keyword>
<comment type="caution">
    <text evidence="5">The sequence shown here is derived from an EMBL/GenBank/DDBJ whole genome shotgun (WGS) entry which is preliminary data.</text>
</comment>
<proteinExistence type="predicted"/>
<reference evidence="5" key="2">
    <citation type="submission" date="2020-09" db="EMBL/GenBank/DDBJ databases">
        <authorList>
            <person name="Sun Q."/>
            <person name="Zhou Y."/>
        </authorList>
    </citation>
    <scope>NUCLEOTIDE SEQUENCE</scope>
    <source>
        <strain evidence="5">CGMCC 1.15762</strain>
    </source>
</reference>
<dbReference type="GO" id="GO:0003677">
    <property type="term" value="F:DNA binding"/>
    <property type="evidence" value="ECO:0007669"/>
    <property type="project" value="UniProtKB-KW"/>
</dbReference>
<dbReference type="SMART" id="SM00345">
    <property type="entry name" value="HTH_GNTR"/>
    <property type="match status" value="1"/>
</dbReference>
<dbReference type="PRINTS" id="PR00035">
    <property type="entry name" value="HTHGNTR"/>
</dbReference>
<dbReference type="PANTHER" id="PTHR43537:SF24">
    <property type="entry name" value="GLUCONATE OPERON TRANSCRIPTIONAL REPRESSOR"/>
    <property type="match status" value="1"/>
</dbReference>
<feature type="domain" description="HTH gntR-type" evidence="4">
    <location>
        <begin position="2"/>
        <end position="69"/>
    </location>
</feature>
<evidence type="ECO:0000259" key="4">
    <source>
        <dbReference type="PROSITE" id="PS50949"/>
    </source>
</evidence>
<keyword evidence="6" id="KW-1185">Reference proteome</keyword>
<dbReference type="PROSITE" id="PS50949">
    <property type="entry name" value="HTH_GNTR"/>
    <property type="match status" value="1"/>
</dbReference>
<dbReference type="InterPro" id="IPR036390">
    <property type="entry name" value="WH_DNA-bd_sf"/>
</dbReference>
<keyword evidence="1" id="KW-0805">Transcription regulation</keyword>
<accession>A0A8J2ZMD9</accession>